<evidence type="ECO:0000313" key="1">
    <source>
        <dbReference type="EMBL" id="KAI3703900.1"/>
    </source>
</evidence>
<dbReference type="EMBL" id="CM042042">
    <property type="protein sequence ID" value="KAI3703900.1"/>
    <property type="molecule type" value="Genomic_DNA"/>
</dbReference>
<organism evidence="1 2">
    <name type="scientific">Smallanthus sonchifolius</name>
    <dbReference type="NCBI Taxonomy" id="185202"/>
    <lineage>
        <taxon>Eukaryota</taxon>
        <taxon>Viridiplantae</taxon>
        <taxon>Streptophyta</taxon>
        <taxon>Embryophyta</taxon>
        <taxon>Tracheophyta</taxon>
        <taxon>Spermatophyta</taxon>
        <taxon>Magnoliopsida</taxon>
        <taxon>eudicotyledons</taxon>
        <taxon>Gunneridae</taxon>
        <taxon>Pentapetalae</taxon>
        <taxon>asterids</taxon>
        <taxon>campanulids</taxon>
        <taxon>Asterales</taxon>
        <taxon>Asteraceae</taxon>
        <taxon>Asteroideae</taxon>
        <taxon>Heliantheae alliance</taxon>
        <taxon>Millerieae</taxon>
        <taxon>Smallanthus</taxon>
    </lineage>
</organism>
<protein>
    <submittedName>
        <fullName evidence="1">Uncharacterized protein</fullName>
    </submittedName>
</protein>
<reference evidence="2" key="1">
    <citation type="journal article" date="2022" name="Mol. Ecol. Resour.">
        <title>The genomes of chicory, endive, great burdock and yacon provide insights into Asteraceae palaeo-polyploidization history and plant inulin production.</title>
        <authorList>
            <person name="Fan W."/>
            <person name="Wang S."/>
            <person name="Wang H."/>
            <person name="Wang A."/>
            <person name="Jiang F."/>
            <person name="Liu H."/>
            <person name="Zhao H."/>
            <person name="Xu D."/>
            <person name="Zhang Y."/>
        </authorList>
    </citation>
    <scope>NUCLEOTIDE SEQUENCE [LARGE SCALE GENOMIC DNA]</scope>
    <source>
        <strain evidence="2">cv. Yunnan</strain>
    </source>
</reference>
<reference evidence="1 2" key="2">
    <citation type="journal article" date="2022" name="Mol. Ecol. Resour.">
        <title>The genomes of chicory, endive, great burdock and yacon provide insights into Asteraceae paleo-polyploidization history and plant inulin production.</title>
        <authorList>
            <person name="Fan W."/>
            <person name="Wang S."/>
            <person name="Wang H."/>
            <person name="Wang A."/>
            <person name="Jiang F."/>
            <person name="Liu H."/>
            <person name="Zhao H."/>
            <person name="Xu D."/>
            <person name="Zhang Y."/>
        </authorList>
    </citation>
    <scope>NUCLEOTIDE SEQUENCE [LARGE SCALE GENOMIC DNA]</scope>
    <source>
        <strain evidence="2">cv. Yunnan</strain>
        <tissue evidence="1">Leaves</tissue>
    </source>
</reference>
<sequence>MAEEKAGTEVDVEKKKTKTKTKRGFWSRLWNSDDFETRLQYISKEEATLLARMKRRSSSWRSTSRNLIVVSVLLEVVALAYAIITTRTVGLDWQMRALRVLPIFLLPALSFALYWSLFSFTRMRDRRDQKNVDRLRAERQAKIDELKERTNYYTTQQLIQKYDPDPAAKAAAASVLASKLGADSGLKVFLGDESHQHFSEGTGKSHDVEPVTSSGLRKRNTSEATSKGGNDMEMYQHAENEISPHNEVVVEHHNPKDFGSQDGGWIARLAQLLVGEDPSQSYALICGNCHMHNGLARKEDFPFVTYYCPRCHALNQPRNSSPSSPSIISTLDATSPTTEGAGLSLTKQDSGSMKASAVSSPVADSMPTSEKVSAASSLVTDTVPMSDKVSAASSPVTDTVPTSEKMVTGGPSTQ</sequence>
<keyword evidence="2" id="KW-1185">Reference proteome</keyword>
<comment type="caution">
    <text evidence="1">The sequence shown here is derived from an EMBL/GenBank/DDBJ whole genome shotgun (WGS) entry which is preliminary data.</text>
</comment>
<name>A0ACB9A673_9ASTR</name>
<evidence type="ECO:0000313" key="2">
    <source>
        <dbReference type="Proteomes" id="UP001056120"/>
    </source>
</evidence>
<proteinExistence type="predicted"/>
<gene>
    <name evidence="1" type="ORF">L1987_74096</name>
</gene>
<dbReference type="Proteomes" id="UP001056120">
    <property type="component" value="Linkage Group LG25"/>
</dbReference>
<accession>A0ACB9A673</accession>